<accession>A0A7R8ZQP0</accession>
<dbReference type="InterPro" id="IPR000719">
    <property type="entry name" value="Prot_kinase_dom"/>
</dbReference>
<evidence type="ECO:0000256" key="1">
    <source>
        <dbReference type="ARBA" id="ARBA00022679"/>
    </source>
</evidence>
<proteinExistence type="inferred from homology"/>
<dbReference type="SUPFAM" id="SSF56112">
    <property type="entry name" value="Protein kinase-like (PK-like)"/>
    <property type="match status" value="1"/>
</dbReference>
<dbReference type="Pfam" id="PF00017">
    <property type="entry name" value="SH2"/>
    <property type="match status" value="1"/>
</dbReference>
<dbReference type="PANTHER" id="PTHR24418">
    <property type="entry name" value="TYROSINE-PROTEIN KINASE"/>
    <property type="match status" value="1"/>
</dbReference>
<dbReference type="InterPro" id="IPR002110">
    <property type="entry name" value="Ankyrin_rpt"/>
</dbReference>
<keyword evidence="1 7" id="KW-0808">Transferase</keyword>
<dbReference type="InterPro" id="IPR000980">
    <property type="entry name" value="SH2"/>
</dbReference>
<organism evidence="9">
    <name type="scientific">Cyprideis torosa</name>
    <dbReference type="NCBI Taxonomy" id="163714"/>
    <lineage>
        <taxon>Eukaryota</taxon>
        <taxon>Metazoa</taxon>
        <taxon>Ecdysozoa</taxon>
        <taxon>Arthropoda</taxon>
        <taxon>Crustacea</taxon>
        <taxon>Oligostraca</taxon>
        <taxon>Ostracoda</taxon>
        <taxon>Podocopa</taxon>
        <taxon>Podocopida</taxon>
        <taxon>Cytherocopina</taxon>
        <taxon>Cytheroidea</taxon>
        <taxon>Cytherideidae</taxon>
        <taxon>Cyprideis</taxon>
    </lineage>
</organism>
<evidence type="ECO:0000256" key="6">
    <source>
        <dbReference type="ARBA" id="ARBA00051245"/>
    </source>
</evidence>
<dbReference type="InterPro" id="IPR036770">
    <property type="entry name" value="Ankyrin_rpt-contain_sf"/>
</dbReference>
<dbReference type="InterPro" id="IPR020635">
    <property type="entry name" value="Tyr_kinase_cat_dom"/>
</dbReference>
<name>A0A7R8ZQP0_9CRUS</name>
<keyword evidence="3 7" id="KW-0418">Kinase</keyword>
<dbReference type="PROSITE" id="PS50011">
    <property type="entry name" value="PROTEIN_KINASE_DOM"/>
    <property type="match status" value="1"/>
</dbReference>
<dbReference type="SMART" id="SM00248">
    <property type="entry name" value="ANK"/>
    <property type="match status" value="3"/>
</dbReference>
<dbReference type="InterPro" id="IPR036860">
    <property type="entry name" value="SH2_dom_sf"/>
</dbReference>
<sequence>MSVSMSRPRILVFRDTFRRNFGPGSGNDGPVFHGLDTLVERYQRDSSLPIHLSERCPGMPPPAESRAQGRTNLLHRAAIKASPLPLTLTLPAMIFPSPPLLFLFLVDVGVREEKNGMPHRQNGMPHRQNGMPHRQNGMPHRQNGMPHRQNGMPHRQNGMPHRQNGMPHRQNGMPHRQNGMPHRQKNGMLHANSASPLSQNESDVSILKKVLQTGFHCQDARNQEGITALHLAVLHGQQEIVDLLLQSGASTEVTDAEHGLTPLQMACRSPDPGSKEIVKSLLTHGANLTARSPTTDRPDRTLDQVKLSPCGPVQELLHRWHGTPPWDMDSGTHTHVLFQSKDDENKGGLMNGWVPLHEAAHVGNREVLKLLLRHRAPAKPRTLDEELPSDLAEKAGYTTCARILDSHVPFPVTTSAKDWFHPTTTRAEAESILGNNREDGCFLIRWSSDGPKSPSKPFVLCLWAQGSVRKFHLQYRPDSDVHFIDYGPLFPSLEHLVEHYMAWADGLHRPLGTPIPSPQYSEHPMGIWKREQVREVGSADLAFHPSPSSPPPTPPLPPHLLRRPPQRSPLSTPPRQNPFNPGFVFTSSPKINNCDTRPLMDLSTSCDSLSATADESMDTTTTTIGEDEKDESMSEASRILARDSLFLSDADLPPKLMERAIETHELDIGEEIGGGEFGSVFQATWTDASGMKYKVAVKRFRLEESEARKRASRYAPPEEFIREAETMMALDHPCIVRLVGICEGPPVMMVQQLLPLGSLRKFLEKHPDRISPAYHFKLWPQQVALGMLYLESMHFVHRDLACRNLLLASEDNIKIADFGLSRALGAGKEYYTASSGGRWPIKWYAPESISFGTFSLKSDVWSFGVTLWEMLTYGREPYGNMKGGQVIELVERGHRLGKPPGCSQNTYEIMAKCWAYKPENRPSFLVLYKAFSLDEEYASIHELMAKKATLNRRS</sequence>
<dbReference type="InterPro" id="IPR011009">
    <property type="entry name" value="Kinase-like_dom_sf"/>
</dbReference>
<dbReference type="Gene3D" id="3.30.505.10">
    <property type="entry name" value="SH2 domain"/>
    <property type="match status" value="1"/>
</dbReference>
<feature type="compositionally biased region" description="Pro residues" evidence="8">
    <location>
        <begin position="547"/>
        <end position="558"/>
    </location>
</feature>
<dbReference type="Gene3D" id="1.10.510.10">
    <property type="entry name" value="Transferase(Phosphotransferase) domain 1"/>
    <property type="match status" value="1"/>
</dbReference>
<dbReference type="GO" id="GO:0002009">
    <property type="term" value="P:morphogenesis of an epithelium"/>
    <property type="evidence" value="ECO:0007669"/>
    <property type="project" value="UniProtKB-ARBA"/>
</dbReference>
<dbReference type="GO" id="GO:0004715">
    <property type="term" value="F:non-membrane spanning protein tyrosine kinase activity"/>
    <property type="evidence" value="ECO:0007669"/>
    <property type="project" value="UniProtKB-EC"/>
</dbReference>
<dbReference type="SUPFAM" id="SSF48403">
    <property type="entry name" value="Ankyrin repeat"/>
    <property type="match status" value="1"/>
</dbReference>
<evidence type="ECO:0000256" key="5">
    <source>
        <dbReference type="ARBA" id="ARBA00023137"/>
    </source>
</evidence>
<dbReference type="PRINTS" id="PR00109">
    <property type="entry name" value="TYRKINASE"/>
</dbReference>
<reference evidence="9" key="1">
    <citation type="submission" date="2020-11" db="EMBL/GenBank/DDBJ databases">
        <authorList>
            <person name="Tran Van P."/>
        </authorList>
    </citation>
    <scope>NUCLEOTIDE SEQUENCE</scope>
</reference>
<dbReference type="SMART" id="SM00219">
    <property type="entry name" value="TyrKc"/>
    <property type="match status" value="1"/>
</dbReference>
<keyword evidence="4 7" id="KW-0067">ATP-binding</keyword>
<evidence type="ECO:0000256" key="2">
    <source>
        <dbReference type="ARBA" id="ARBA00022741"/>
    </source>
</evidence>
<dbReference type="GO" id="GO:0005524">
    <property type="term" value="F:ATP binding"/>
    <property type="evidence" value="ECO:0007669"/>
    <property type="project" value="UniProtKB-UniRule"/>
</dbReference>
<comment type="catalytic activity">
    <reaction evidence="6 7">
        <text>L-tyrosyl-[protein] + ATP = O-phospho-L-tyrosyl-[protein] + ADP + H(+)</text>
        <dbReference type="Rhea" id="RHEA:10596"/>
        <dbReference type="Rhea" id="RHEA-COMP:10136"/>
        <dbReference type="Rhea" id="RHEA-COMP:20101"/>
        <dbReference type="ChEBI" id="CHEBI:15378"/>
        <dbReference type="ChEBI" id="CHEBI:30616"/>
        <dbReference type="ChEBI" id="CHEBI:46858"/>
        <dbReference type="ChEBI" id="CHEBI:61978"/>
        <dbReference type="ChEBI" id="CHEBI:456216"/>
        <dbReference type="EC" id="2.7.10.2"/>
    </reaction>
</comment>
<evidence type="ECO:0000313" key="9">
    <source>
        <dbReference type="EMBL" id="CAD7230657.1"/>
    </source>
</evidence>
<keyword evidence="2 7" id="KW-0547">Nucleotide-binding</keyword>
<evidence type="ECO:0000256" key="4">
    <source>
        <dbReference type="ARBA" id="ARBA00022840"/>
    </source>
</evidence>
<dbReference type="SUPFAM" id="SSF55550">
    <property type="entry name" value="SH2 domain"/>
    <property type="match status" value="1"/>
</dbReference>
<dbReference type="EC" id="2.7.10.2" evidence="7"/>
<dbReference type="Pfam" id="PF12796">
    <property type="entry name" value="Ank_2"/>
    <property type="match status" value="1"/>
</dbReference>
<dbReference type="Pfam" id="PF07714">
    <property type="entry name" value="PK_Tyr_Ser-Thr"/>
    <property type="match status" value="1"/>
</dbReference>
<feature type="compositionally biased region" description="Low complexity" evidence="8">
    <location>
        <begin position="612"/>
        <end position="624"/>
    </location>
</feature>
<keyword evidence="5 7" id="KW-0829">Tyrosine-protein kinase</keyword>
<dbReference type="AlphaFoldDB" id="A0A7R8ZQP0"/>
<evidence type="ECO:0000256" key="3">
    <source>
        <dbReference type="ARBA" id="ARBA00022777"/>
    </source>
</evidence>
<dbReference type="InterPro" id="IPR017441">
    <property type="entry name" value="Protein_kinase_ATP_BS"/>
</dbReference>
<dbReference type="PROSITE" id="PS00107">
    <property type="entry name" value="PROTEIN_KINASE_ATP"/>
    <property type="match status" value="1"/>
</dbReference>
<dbReference type="PROSITE" id="PS00109">
    <property type="entry name" value="PROTEIN_KINASE_TYR"/>
    <property type="match status" value="1"/>
</dbReference>
<comment type="similarity">
    <text evidence="7">Belongs to the protein kinase superfamily. Tyr protein kinase family.</text>
</comment>
<evidence type="ECO:0000256" key="8">
    <source>
        <dbReference type="SAM" id="MobiDB-lite"/>
    </source>
</evidence>
<protein>
    <recommendedName>
        <fullName evidence="7">Tyrosine-protein kinase</fullName>
        <ecNumber evidence="7">2.7.10.2</ecNumber>
    </recommendedName>
</protein>
<evidence type="ECO:0000256" key="7">
    <source>
        <dbReference type="RuleBase" id="RU362096"/>
    </source>
</evidence>
<feature type="region of interest" description="Disordered" evidence="8">
    <location>
        <begin position="611"/>
        <end position="635"/>
    </location>
</feature>
<dbReference type="PROSITE" id="PS50297">
    <property type="entry name" value="ANK_REP_REGION"/>
    <property type="match status" value="3"/>
</dbReference>
<dbReference type="PROSITE" id="PS50088">
    <property type="entry name" value="ANK_REPEAT"/>
    <property type="match status" value="3"/>
</dbReference>
<dbReference type="PRINTS" id="PR01415">
    <property type="entry name" value="ANKYRIN"/>
</dbReference>
<dbReference type="InterPro" id="IPR001245">
    <property type="entry name" value="Ser-Thr/Tyr_kinase_cat_dom"/>
</dbReference>
<dbReference type="PROSITE" id="PS50001">
    <property type="entry name" value="SH2"/>
    <property type="match status" value="1"/>
</dbReference>
<dbReference type="InterPro" id="IPR050198">
    <property type="entry name" value="Non-receptor_tyrosine_kinases"/>
</dbReference>
<dbReference type="Gene3D" id="1.25.40.20">
    <property type="entry name" value="Ankyrin repeat-containing domain"/>
    <property type="match status" value="2"/>
</dbReference>
<feature type="region of interest" description="Disordered" evidence="8">
    <location>
        <begin position="116"/>
        <end position="135"/>
    </location>
</feature>
<dbReference type="EMBL" id="OB662859">
    <property type="protein sequence ID" value="CAD7230657.1"/>
    <property type="molecule type" value="Genomic_DNA"/>
</dbReference>
<feature type="region of interest" description="Disordered" evidence="8">
    <location>
        <begin position="541"/>
        <end position="580"/>
    </location>
</feature>
<dbReference type="Pfam" id="PF00023">
    <property type="entry name" value="Ank"/>
    <property type="match status" value="1"/>
</dbReference>
<dbReference type="InterPro" id="IPR008266">
    <property type="entry name" value="Tyr_kinase_AS"/>
</dbReference>
<dbReference type="OrthoDB" id="3256376at2759"/>
<dbReference type="FunFam" id="1.10.510.10:FF:000216">
    <property type="entry name" value="Tyrosine-protein kinase SYK"/>
    <property type="match status" value="1"/>
</dbReference>
<dbReference type="SMART" id="SM00252">
    <property type="entry name" value="SH2"/>
    <property type="match status" value="1"/>
</dbReference>
<gene>
    <name evidence="9" type="ORF">CTOB1V02_LOCUS8515</name>
</gene>